<dbReference type="KEGG" id="nfr:ERS450000_01459"/>
<gene>
    <name evidence="2" type="ORF">ERS450000_01459</name>
</gene>
<evidence type="ECO:0000313" key="2">
    <source>
        <dbReference type="EMBL" id="CRY75678.1"/>
    </source>
</evidence>
<dbReference type="Proteomes" id="UP000057820">
    <property type="component" value="Chromosome 1"/>
</dbReference>
<reference evidence="3" key="1">
    <citation type="submission" date="2015-03" db="EMBL/GenBank/DDBJ databases">
        <authorList>
            <consortium name="Pathogen Informatics"/>
        </authorList>
    </citation>
    <scope>NUCLEOTIDE SEQUENCE [LARGE SCALE GENOMIC DNA]</scope>
    <source>
        <strain evidence="3">NCTC11134</strain>
    </source>
</reference>
<feature type="transmembrane region" description="Helical" evidence="1">
    <location>
        <begin position="21"/>
        <end position="48"/>
    </location>
</feature>
<dbReference type="AlphaFoldDB" id="A0A0H5NJJ4"/>
<accession>A0A0H5NJJ4</accession>
<protein>
    <submittedName>
        <fullName evidence="2">Uncharacterized protein</fullName>
    </submittedName>
</protein>
<proteinExistence type="predicted"/>
<keyword evidence="1" id="KW-0472">Membrane</keyword>
<name>A0A0H5NJJ4_NOCFR</name>
<organism evidence="2 3">
    <name type="scientific">Nocardia farcinica</name>
    <dbReference type="NCBI Taxonomy" id="37329"/>
    <lineage>
        <taxon>Bacteria</taxon>
        <taxon>Bacillati</taxon>
        <taxon>Actinomycetota</taxon>
        <taxon>Actinomycetes</taxon>
        <taxon>Mycobacteriales</taxon>
        <taxon>Nocardiaceae</taxon>
        <taxon>Nocardia</taxon>
    </lineage>
</organism>
<sequence>MTQPPPPPPPVGPPPPGSGNGLAVAGFAVLGAFVYICANAVLGFMVFLLVSDRPGTTGEIILGVATAAGVLTVFVGGGLLIRTRNAVAKGLGLGLMIGWALVTICTVGLCTGVNPDLYAALTWPASNGVP</sequence>
<feature type="transmembrane region" description="Helical" evidence="1">
    <location>
        <begin position="60"/>
        <end position="81"/>
    </location>
</feature>
<feature type="transmembrane region" description="Helical" evidence="1">
    <location>
        <begin position="93"/>
        <end position="114"/>
    </location>
</feature>
<keyword evidence="1" id="KW-0812">Transmembrane</keyword>
<dbReference type="EMBL" id="LN868938">
    <property type="protein sequence ID" value="CRY75678.1"/>
    <property type="molecule type" value="Genomic_DNA"/>
</dbReference>
<dbReference type="RefSeq" id="WP_076573459.1">
    <property type="nucleotide sequence ID" value="NZ_CP031418.1"/>
</dbReference>
<evidence type="ECO:0000256" key="1">
    <source>
        <dbReference type="SAM" id="Phobius"/>
    </source>
</evidence>
<keyword evidence="1" id="KW-1133">Transmembrane helix</keyword>
<evidence type="ECO:0000313" key="3">
    <source>
        <dbReference type="Proteomes" id="UP000057820"/>
    </source>
</evidence>